<dbReference type="EMBL" id="SRYA01000009">
    <property type="protein sequence ID" value="TGY97239.1"/>
    <property type="molecule type" value="Genomic_DNA"/>
</dbReference>
<proteinExistence type="predicted"/>
<organism evidence="1 2">
    <name type="scientific">Petralouisia muris</name>
    <dbReference type="NCBI Taxonomy" id="3032872"/>
    <lineage>
        <taxon>Bacteria</taxon>
        <taxon>Bacillati</taxon>
        <taxon>Bacillota</taxon>
        <taxon>Clostridia</taxon>
        <taxon>Lachnospirales</taxon>
        <taxon>Lachnospiraceae</taxon>
        <taxon>Petralouisia</taxon>
    </lineage>
</organism>
<accession>A0AC61S060</accession>
<name>A0AC61S060_9FIRM</name>
<sequence length="447" mass="52035">MNWENLQDVLPDIPRGFTAIAEWLACLLSIFEMKRRFSGWKLAGISAMFLACLEILLVLTKSLQGFWWILCMGAAVGVMYLFLYLCCEANAMDVGYYCVRAFAVAEFAASLEWQVDCFFRFSLGWESGWFRIFWLAAVYLAVYSAVWLLFRRHAKSGQELMVTKWELLSYVMIGLAIFGISNVGFMPWSTPFSGRYMAEIFNVRTLIDFGGVAILYAYHAQRMELWARHELESMESILHSQYTQYKQSQEAIDLINYKYHDLKHHIHALRAEENAQERNAHLDRMEEEIKNYEAQNKTGNQVLDTLLTSKQLYCMKNSITMTCVADGNLFHFMDVMDICSIFGNALDNAIEYEKKIPDQEKRLIHVTAFSQKNFLIVRFENYCEDRLDFKEDLPVTTKKDGHFHGYGLKSLRYTVHKYGGEVDVVNQDNWFHLNILIPIKNERAESK</sequence>
<reference evidence="1" key="1">
    <citation type="submission" date="2019-04" db="EMBL/GenBank/DDBJ databases">
        <title>Microbes associate with the intestines of laboratory mice.</title>
        <authorList>
            <person name="Navarre W."/>
            <person name="Wong E."/>
            <person name="Huang K."/>
            <person name="Tropini C."/>
            <person name="Ng K."/>
            <person name="Yu B."/>
        </authorList>
    </citation>
    <scope>NUCLEOTIDE SEQUENCE</scope>
    <source>
        <strain evidence="1">NM01_1-7b</strain>
    </source>
</reference>
<gene>
    <name evidence="1" type="ORF">E5329_06100</name>
</gene>
<evidence type="ECO:0000313" key="2">
    <source>
        <dbReference type="Proteomes" id="UP000304953"/>
    </source>
</evidence>
<protein>
    <submittedName>
        <fullName evidence="1">GHKL domain-containing protein</fullName>
    </submittedName>
</protein>
<evidence type="ECO:0000313" key="1">
    <source>
        <dbReference type="EMBL" id="TGY97239.1"/>
    </source>
</evidence>
<dbReference type="Proteomes" id="UP000304953">
    <property type="component" value="Unassembled WGS sequence"/>
</dbReference>
<comment type="caution">
    <text evidence="1">The sequence shown here is derived from an EMBL/GenBank/DDBJ whole genome shotgun (WGS) entry which is preliminary data.</text>
</comment>
<keyword evidence="2" id="KW-1185">Reference proteome</keyword>